<dbReference type="EMBL" id="SEWF01000024">
    <property type="protein sequence ID" value="RYU94562.1"/>
    <property type="molecule type" value="Genomic_DNA"/>
</dbReference>
<dbReference type="InterPro" id="IPR003749">
    <property type="entry name" value="ThiS/MoaD-like"/>
</dbReference>
<evidence type="ECO:0000256" key="2">
    <source>
        <dbReference type="ARBA" id="ARBA00024200"/>
    </source>
</evidence>
<dbReference type="GO" id="GO:0000166">
    <property type="term" value="F:nucleotide binding"/>
    <property type="evidence" value="ECO:0007669"/>
    <property type="project" value="UniProtKB-KW"/>
</dbReference>
<accession>A0A4Q5LXR8</accession>
<dbReference type="Gene3D" id="3.10.20.30">
    <property type="match status" value="1"/>
</dbReference>
<dbReference type="GO" id="GO:0006777">
    <property type="term" value="P:Mo-molybdopterin cofactor biosynthetic process"/>
    <property type="evidence" value="ECO:0007669"/>
    <property type="project" value="InterPro"/>
</dbReference>
<dbReference type="RefSeq" id="WP_130022336.1">
    <property type="nucleotide sequence ID" value="NZ_SEWF01000024.1"/>
</dbReference>
<evidence type="ECO:0000313" key="4">
    <source>
        <dbReference type="EMBL" id="RYU94562.1"/>
    </source>
</evidence>
<dbReference type="Pfam" id="PF02597">
    <property type="entry name" value="ThiS"/>
    <property type="match status" value="1"/>
</dbReference>
<dbReference type="InterPro" id="IPR016155">
    <property type="entry name" value="Mopterin_synth/thiamin_S_b"/>
</dbReference>
<evidence type="ECO:0000256" key="1">
    <source>
        <dbReference type="ARBA" id="ARBA00022741"/>
    </source>
</evidence>
<dbReference type="InterPro" id="IPR044672">
    <property type="entry name" value="MOCS2A"/>
</dbReference>
<comment type="caution">
    <text evidence="4">The sequence shown here is derived from an EMBL/GenBank/DDBJ whole genome shotgun (WGS) entry which is preliminary data.</text>
</comment>
<evidence type="ECO:0000313" key="5">
    <source>
        <dbReference type="Proteomes" id="UP000293162"/>
    </source>
</evidence>
<keyword evidence="5" id="KW-1185">Reference proteome</keyword>
<dbReference type="PANTHER" id="PTHR33359:SF1">
    <property type="entry name" value="MOLYBDOPTERIN SYNTHASE SULFUR CARRIER SUBUNIT"/>
    <property type="match status" value="1"/>
</dbReference>
<gene>
    <name evidence="4" type="primary">moaD</name>
    <name evidence="4" type="ORF">EWM59_16515</name>
</gene>
<dbReference type="InterPro" id="IPR012675">
    <property type="entry name" value="Beta-grasp_dom_sf"/>
</dbReference>
<dbReference type="OrthoDB" id="598356at2"/>
<dbReference type="SUPFAM" id="SSF54285">
    <property type="entry name" value="MoaD/ThiS"/>
    <property type="match status" value="1"/>
</dbReference>
<protein>
    <recommendedName>
        <fullName evidence="3">Molybdopterin synthase sulfur carrier subunit</fullName>
    </recommendedName>
</protein>
<dbReference type="AlphaFoldDB" id="A0A4Q5LXR8"/>
<keyword evidence="1" id="KW-0547">Nucleotide-binding</keyword>
<dbReference type="GO" id="GO:1990133">
    <property type="term" value="C:molybdopterin adenylyltransferase complex"/>
    <property type="evidence" value="ECO:0007669"/>
    <property type="project" value="TreeGrafter"/>
</dbReference>
<sequence>MNLKVLCFGITRDIIGQFEYRLSLPTEATVADLKNQLSMQFPKFATLKSLRIALNEEYAEDTMTLKENDEIVLIPPVSGG</sequence>
<organism evidence="4 5">
    <name type="scientific">Emticicia agri</name>
    <dbReference type="NCBI Taxonomy" id="2492393"/>
    <lineage>
        <taxon>Bacteria</taxon>
        <taxon>Pseudomonadati</taxon>
        <taxon>Bacteroidota</taxon>
        <taxon>Cytophagia</taxon>
        <taxon>Cytophagales</taxon>
        <taxon>Leadbetterellaceae</taxon>
        <taxon>Emticicia</taxon>
    </lineage>
</organism>
<reference evidence="4 5" key="1">
    <citation type="submission" date="2019-02" db="EMBL/GenBank/DDBJ databases">
        <title>Bacterial novel species Emticicia sp. 17J42-9 isolated from soil.</title>
        <authorList>
            <person name="Jung H.-Y."/>
        </authorList>
    </citation>
    <scope>NUCLEOTIDE SEQUENCE [LARGE SCALE GENOMIC DNA]</scope>
    <source>
        <strain evidence="4 5">17J42-9</strain>
    </source>
</reference>
<dbReference type="NCBIfam" id="TIGR01682">
    <property type="entry name" value="moaD"/>
    <property type="match status" value="1"/>
</dbReference>
<dbReference type="CDD" id="cd00754">
    <property type="entry name" value="Ubl_MoaD"/>
    <property type="match status" value="1"/>
</dbReference>
<evidence type="ECO:0000256" key="3">
    <source>
        <dbReference type="ARBA" id="ARBA00024247"/>
    </source>
</evidence>
<comment type="similarity">
    <text evidence="2">Belongs to the MoaD family.</text>
</comment>
<proteinExistence type="inferred from homology"/>
<name>A0A4Q5LXR8_9BACT</name>
<dbReference type="PANTHER" id="PTHR33359">
    <property type="entry name" value="MOLYBDOPTERIN SYNTHASE SULFUR CARRIER SUBUNIT"/>
    <property type="match status" value="1"/>
</dbReference>
<dbReference type="UniPathway" id="UPA00344"/>
<dbReference type="Proteomes" id="UP000293162">
    <property type="component" value="Unassembled WGS sequence"/>
</dbReference>